<protein>
    <recommendedName>
        <fullName evidence="6">Cytochrome b561 bacterial/Ni-hydrogenase domain-containing protein</fullName>
    </recommendedName>
</protein>
<evidence type="ECO:0000313" key="4">
    <source>
        <dbReference type="Proteomes" id="UP000068250"/>
    </source>
</evidence>
<evidence type="ECO:0000313" key="5">
    <source>
        <dbReference type="Proteomes" id="UP000657200"/>
    </source>
</evidence>
<dbReference type="AlphaFoldDB" id="A0A0U5F2A2"/>
<organism evidence="2 4">
    <name type="scientific">Acetobacter ghanensis</name>
    <dbReference type="NCBI Taxonomy" id="431306"/>
    <lineage>
        <taxon>Bacteria</taxon>
        <taxon>Pseudomonadati</taxon>
        <taxon>Pseudomonadota</taxon>
        <taxon>Alphaproteobacteria</taxon>
        <taxon>Acetobacterales</taxon>
        <taxon>Acetobacteraceae</taxon>
        <taxon>Acetobacter</taxon>
    </lineage>
</organism>
<dbReference type="OrthoDB" id="7218080at2"/>
<feature type="transmembrane region" description="Helical" evidence="1">
    <location>
        <begin position="140"/>
        <end position="159"/>
    </location>
</feature>
<gene>
    <name evidence="2" type="ORF">AGA_300</name>
    <name evidence="3" type="ORF">GOB80_08165</name>
</gene>
<dbReference type="STRING" id="431306.AGA_300"/>
<keyword evidence="1" id="KW-1133">Transmembrane helix</keyword>
<keyword evidence="5" id="KW-1185">Reference proteome</keyword>
<reference evidence="4" key="2">
    <citation type="submission" date="2014-09" db="EMBL/GenBank/DDBJ databases">
        <authorList>
            <person name="Illeghems K.G."/>
        </authorList>
    </citation>
    <scope>NUCLEOTIDE SEQUENCE [LARGE SCALE GENOMIC DNA]</scope>
    <source>
        <strain evidence="4">LMG 23848T</strain>
    </source>
</reference>
<evidence type="ECO:0000313" key="3">
    <source>
        <dbReference type="EMBL" id="NHO39658.1"/>
    </source>
</evidence>
<keyword evidence="1" id="KW-0812">Transmembrane</keyword>
<evidence type="ECO:0000313" key="2">
    <source>
        <dbReference type="EMBL" id="CEF53592.1"/>
    </source>
</evidence>
<keyword evidence="1" id="KW-0472">Membrane</keyword>
<dbReference type="PATRIC" id="fig|431306.5.peg.250"/>
<reference evidence="2" key="1">
    <citation type="submission" date="2014-09" db="EMBL/GenBank/DDBJ databases">
        <authorList>
            <person name="Magalhaes I.L.F."/>
            <person name="Oliveira U."/>
            <person name="Santos F.R."/>
            <person name="Vidigal T.H.D.A."/>
            <person name="Brescovit A.D."/>
            <person name="Santos A.J."/>
        </authorList>
    </citation>
    <scope>NUCLEOTIDE SEQUENCE</scope>
    <source>
        <strain evidence="2">LMG 23848T</strain>
    </source>
</reference>
<proteinExistence type="predicted"/>
<sequence>MSNHPLAFMRLPTDLLMALDSRTFHFWFQPIHYLVRTLHILSMAGFFGLEMLFALAVVQQMERDALVRLSRFMLRPLHISYGIAMITGFALFFYDPVHIGARAYITPKLLALVLSGVLEWYGHKALYWPIMRGRDEETSLWCKVFCLSACLVWVAVIVFSCLNSEGVPKVFLRHYF</sequence>
<dbReference type="EMBL" id="LN609302">
    <property type="protein sequence ID" value="CEF53592.1"/>
    <property type="molecule type" value="Genomic_DNA"/>
</dbReference>
<dbReference type="RefSeq" id="WP_059022638.1">
    <property type="nucleotide sequence ID" value="NZ_JBNZCO010000003.1"/>
</dbReference>
<feature type="transmembrane region" description="Helical" evidence="1">
    <location>
        <begin position="79"/>
        <end position="97"/>
    </location>
</feature>
<evidence type="ECO:0000256" key="1">
    <source>
        <dbReference type="SAM" id="Phobius"/>
    </source>
</evidence>
<dbReference type="EMBL" id="WOTE01000004">
    <property type="protein sequence ID" value="NHO39658.1"/>
    <property type="molecule type" value="Genomic_DNA"/>
</dbReference>
<name>A0A0U5F2A2_9PROT</name>
<dbReference type="Proteomes" id="UP000068250">
    <property type="component" value="Chromosome I"/>
</dbReference>
<feature type="transmembrane region" description="Helical" evidence="1">
    <location>
        <begin position="109"/>
        <end position="128"/>
    </location>
</feature>
<accession>A0A0U5F2A2</accession>
<feature type="transmembrane region" description="Helical" evidence="1">
    <location>
        <begin position="38"/>
        <end position="58"/>
    </location>
</feature>
<reference evidence="3 5" key="3">
    <citation type="journal article" date="2020" name="Int. J. Syst. Evol. Microbiol.">
        <title>Novel acetic acid bacteria from cider fermentations: Acetobacter conturbans sp. nov. and Acetobacter fallax sp. nov.</title>
        <authorList>
            <person name="Sombolestani A.S."/>
            <person name="Cleenwerck I."/>
            <person name="Cnockaert M."/>
            <person name="Borremans W."/>
            <person name="Wieme A.D."/>
            <person name="De Vuyst L."/>
            <person name="Vandamme P."/>
        </authorList>
    </citation>
    <scope>NUCLEOTIDE SEQUENCE [LARGE SCALE GENOMIC DNA]</scope>
    <source>
        <strain evidence="3 5">LMG 23848</strain>
    </source>
</reference>
<dbReference type="Proteomes" id="UP000657200">
    <property type="component" value="Unassembled WGS sequence"/>
</dbReference>
<evidence type="ECO:0008006" key="6">
    <source>
        <dbReference type="Google" id="ProtNLM"/>
    </source>
</evidence>